<dbReference type="Gene3D" id="3.90.1640.10">
    <property type="entry name" value="inorganic pyrophosphatase (n-terminal core)"/>
    <property type="match status" value="1"/>
</dbReference>
<dbReference type="Pfam" id="PF02272">
    <property type="entry name" value="DHHA1"/>
    <property type="match status" value="1"/>
</dbReference>
<dbReference type="GO" id="GO:0003676">
    <property type="term" value="F:nucleic acid binding"/>
    <property type="evidence" value="ECO:0007669"/>
    <property type="project" value="InterPro"/>
</dbReference>
<reference evidence="3" key="1">
    <citation type="submission" date="2020-10" db="EMBL/GenBank/DDBJ databases">
        <authorList>
            <person name="Gilroy R."/>
        </authorList>
    </citation>
    <scope>NUCLEOTIDE SEQUENCE</scope>
    <source>
        <strain evidence="3">ChiBcolR7-354</strain>
    </source>
</reference>
<dbReference type="InterPro" id="IPR038763">
    <property type="entry name" value="DHH_sf"/>
</dbReference>
<dbReference type="Proteomes" id="UP000824262">
    <property type="component" value="Unassembled WGS sequence"/>
</dbReference>
<sequence length="316" mass="33121">MKSLTASECAAWLDAHDGYLIISHRRPDGDTLCSGAALCSALRRRGKAARCIKNREMTDTYRPLVAPFLAEEGTSAPSTPVTVDVASEGLFPDGVSTPIALAIDHHPSNSRFADNLCLAAERSSCGELVLDIIKALCGDVTAEEANLLYAAVSTDTGCFQYSNTNAATLRAAAELIDLGADNSALNTALFRTMTRARMALEGKMLSGMRYFEDGKISVNIITQAMMDECGAGENDCDDLAGLAGKAKGSVISLTIREVPEGSKVSARCKPGINVSDICAVYGGGGHAMAAGVTLSCGVEEALSLMLKAIDDKCPEL</sequence>
<evidence type="ECO:0000259" key="1">
    <source>
        <dbReference type="Pfam" id="PF01368"/>
    </source>
</evidence>
<accession>A0A9D0ZFP1</accession>
<dbReference type="EMBL" id="DVGA01000114">
    <property type="protein sequence ID" value="HIQ79603.1"/>
    <property type="molecule type" value="Genomic_DNA"/>
</dbReference>
<dbReference type="InterPro" id="IPR003156">
    <property type="entry name" value="DHHA1_dom"/>
</dbReference>
<feature type="domain" description="DDH" evidence="1">
    <location>
        <begin position="20"/>
        <end position="151"/>
    </location>
</feature>
<reference evidence="3" key="2">
    <citation type="journal article" date="2021" name="PeerJ">
        <title>Extensive microbial diversity within the chicken gut microbiome revealed by metagenomics and culture.</title>
        <authorList>
            <person name="Gilroy R."/>
            <person name="Ravi A."/>
            <person name="Getino M."/>
            <person name="Pursley I."/>
            <person name="Horton D.L."/>
            <person name="Alikhan N.F."/>
            <person name="Baker D."/>
            <person name="Gharbi K."/>
            <person name="Hall N."/>
            <person name="Watson M."/>
            <person name="Adriaenssens E.M."/>
            <person name="Foster-Nyarko E."/>
            <person name="Jarju S."/>
            <person name="Secka A."/>
            <person name="Antonio M."/>
            <person name="Oren A."/>
            <person name="Chaudhuri R.R."/>
            <person name="La Ragione R."/>
            <person name="Hildebrand F."/>
            <person name="Pallen M.J."/>
        </authorList>
    </citation>
    <scope>NUCLEOTIDE SEQUENCE</scope>
    <source>
        <strain evidence="3">ChiBcolR7-354</strain>
    </source>
</reference>
<comment type="caution">
    <text evidence="3">The sequence shown here is derived from an EMBL/GenBank/DDBJ whole genome shotgun (WGS) entry which is preliminary data.</text>
</comment>
<protein>
    <submittedName>
        <fullName evidence="3">DHH family phosphoesterase</fullName>
    </submittedName>
</protein>
<dbReference type="PANTHER" id="PTHR47618:SF1">
    <property type="entry name" value="BIFUNCTIONAL OLIGORIBONUCLEASE AND PAP PHOSPHATASE NRNA"/>
    <property type="match status" value="1"/>
</dbReference>
<dbReference type="Gene3D" id="3.10.310.30">
    <property type="match status" value="1"/>
</dbReference>
<gene>
    <name evidence="3" type="ORF">IAB77_10150</name>
</gene>
<dbReference type="InterPro" id="IPR051319">
    <property type="entry name" value="Oligoribo/pAp-PDE_c-di-AMP_PDE"/>
</dbReference>
<dbReference type="Pfam" id="PF01368">
    <property type="entry name" value="DHH"/>
    <property type="match status" value="1"/>
</dbReference>
<dbReference type="InterPro" id="IPR001667">
    <property type="entry name" value="DDH_dom"/>
</dbReference>
<dbReference type="PANTHER" id="PTHR47618">
    <property type="entry name" value="BIFUNCTIONAL OLIGORIBONUCLEASE AND PAP PHOSPHATASE NRNA"/>
    <property type="match status" value="1"/>
</dbReference>
<name>A0A9D0ZFP1_9FIRM</name>
<dbReference type="AlphaFoldDB" id="A0A9D0ZFP1"/>
<evidence type="ECO:0000259" key="2">
    <source>
        <dbReference type="Pfam" id="PF02272"/>
    </source>
</evidence>
<dbReference type="SUPFAM" id="SSF64182">
    <property type="entry name" value="DHH phosphoesterases"/>
    <property type="match status" value="1"/>
</dbReference>
<organism evidence="3 4">
    <name type="scientific">Candidatus Scatomorpha intestinavium</name>
    <dbReference type="NCBI Taxonomy" id="2840922"/>
    <lineage>
        <taxon>Bacteria</taxon>
        <taxon>Bacillati</taxon>
        <taxon>Bacillota</taxon>
        <taxon>Clostridia</taxon>
        <taxon>Eubacteriales</taxon>
        <taxon>Candidatus Scatomorpha</taxon>
    </lineage>
</organism>
<evidence type="ECO:0000313" key="4">
    <source>
        <dbReference type="Proteomes" id="UP000824262"/>
    </source>
</evidence>
<feature type="domain" description="DHHA1" evidence="2">
    <location>
        <begin position="230"/>
        <end position="312"/>
    </location>
</feature>
<evidence type="ECO:0000313" key="3">
    <source>
        <dbReference type="EMBL" id="HIQ79603.1"/>
    </source>
</evidence>
<proteinExistence type="predicted"/>